<comment type="subunit">
    <text evidence="15">Monomer.</text>
</comment>
<evidence type="ECO:0000256" key="8">
    <source>
        <dbReference type="ARBA" id="ARBA00022605"/>
    </source>
</evidence>
<dbReference type="AlphaFoldDB" id="A0AA42QFL3"/>
<protein>
    <recommendedName>
        <fullName evidence="15">3-phosphoshikimate 1-carboxyvinyltransferase</fullName>
        <ecNumber evidence="15">2.5.1.19</ecNumber>
    </recommendedName>
    <alternativeName>
        <fullName evidence="15">5-enolpyruvylshikimate-3-phosphate synthase</fullName>
        <shortName evidence="15">EPSP synthase</shortName>
        <shortName evidence="15">EPSPS</shortName>
    </alternativeName>
</protein>
<dbReference type="FunFam" id="3.65.10.10:FF:000005">
    <property type="entry name" value="3-phosphoshikimate 1-carboxyvinyltransferase"/>
    <property type="match status" value="1"/>
</dbReference>
<dbReference type="SUPFAM" id="SSF51735">
    <property type="entry name" value="NAD(P)-binding Rossmann-fold domains"/>
    <property type="match status" value="1"/>
</dbReference>
<keyword evidence="11" id="KW-0520">NAD</keyword>
<dbReference type="GO" id="GO:0004665">
    <property type="term" value="F:prephenate dehydrogenase (NADP+) activity"/>
    <property type="evidence" value="ECO:0007669"/>
    <property type="project" value="InterPro"/>
</dbReference>
<dbReference type="GO" id="GO:0003866">
    <property type="term" value="F:3-phosphoshikimate 1-carboxyvinyltransferase activity"/>
    <property type="evidence" value="ECO:0007669"/>
    <property type="project" value="UniProtKB-UniRule"/>
</dbReference>
<dbReference type="Pfam" id="PF02153">
    <property type="entry name" value="PDH_N"/>
    <property type="match status" value="1"/>
</dbReference>
<dbReference type="EC" id="2.5.1.19" evidence="15"/>
<comment type="similarity">
    <text evidence="5 15">Belongs to the EPSP synthase family.</text>
</comment>
<dbReference type="InterPro" id="IPR003099">
    <property type="entry name" value="Prephen_DH"/>
</dbReference>
<dbReference type="PANTHER" id="PTHR21090:SF5">
    <property type="entry name" value="PENTAFUNCTIONAL AROM POLYPEPTIDE"/>
    <property type="match status" value="1"/>
</dbReference>
<evidence type="ECO:0000256" key="5">
    <source>
        <dbReference type="ARBA" id="ARBA00009948"/>
    </source>
</evidence>
<keyword evidence="12 15" id="KW-0057">Aromatic amino acid biosynthesis</keyword>
<evidence type="ECO:0000256" key="13">
    <source>
        <dbReference type="ARBA" id="ARBA00044633"/>
    </source>
</evidence>
<dbReference type="GO" id="GO:0009423">
    <property type="term" value="P:chorismate biosynthetic process"/>
    <property type="evidence" value="ECO:0007669"/>
    <property type="project" value="UniProtKB-UniRule"/>
</dbReference>
<dbReference type="GO" id="GO:0006571">
    <property type="term" value="P:tyrosine biosynthetic process"/>
    <property type="evidence" value="ECO:0007669"/>
    <property type="project" value="UniProtKB-KW"/>
</dbReference>
<keyword evidence="8 15" id="KW-0028">Amino-acid biosynthesis</keyword>
<evidence type="ECO:0000313" key="17">
    <source>
        <dbReference type="EMBL" id="MDH1341721.1"/>
    </source>
</evidence>
<evidence type="ECO:0000256" key="1">
    <source>
        <dbReference type="ARBA" id="ARBA00002174"/>
    </source>
</evidence>
<dbReference type="InterPro" id="IPR046826">
    <property type="entry name" value="PDH_N"/>
</dbReference>
<comment type="function">
    <text evidence="1 15">Catalyzes the transfer of the enolpyruvyl moiety of phosphoenolpyruvate (PEP) to the 5-hydroxyl of shikimate-3-phosphate (S3P) to produce enolpyruvyl shikimate-3-phosphate and inorganic phosphate.</text>
</comment>
<dbReference type="PROSITE" id="PS00104">
    <property type="entry name" value="EPSP_SYNTHASE_1"/>
    <property type="match status" value="1"/>
</dbReference>
<dbReference type="Pfam" id="PF20463">
    <property type="entry name" value="PDH_C"/>
    <property type="match status" value="1"/>
</dbReference>
<feature type="binding site" evidence="15">
    <location>
        <position position="332"/>
    </location>
    <ligand>
        <name>3-phosphoshikimate</name>
        <dbReference type="ChEBI" id="CHEBI:145989"/>
    </ligand>
</feature>
<evidence type="ECO:0000256" key="2">
    <source>
        <dbReference type="ARBA" id="ARBA00004811"/>
    </source>
</evidence>
<comment type="similarity">
    <text evidence="4">Belongs to the prephenate/arogenate dehydrogenase family.</text>
</comment>
<dbReference type="InterPro" id="IPR006264">
    <property type="entry name" value="EPSP_synthase"/>
</dbReference>
<feature type="binding site" evidence="15">
    <location>
        <position position="433"/>
    </location>
    <ligand>
        <name>phosphoenolpyruvate</name>
        <dbReference type="ChEBI" id="CHEBI:58702"/>
    </ligand>
</feature>
<organism evidence="17 18">
    <name type="scientific">Ectopseudomonas oleovorans</name>
    <name type="common">Pseudomonas oleovorans</name>
    <dbReference type="NCBI Taxonomy" id="301"/>
    <lineage>
        <taxon>Bacteria</taxon>
        <taxon>Pseudomonadati</taxon>
        <taxon>Pseudomonadota</taxon>
        <taxon>Gammaproteobacteria</taxon>
        <taxon>Pseudomonadales</taxon>
        <taxon>Pseudomonadaceae</taxon>
        <taxon>Ectopseudomonas</taxon>
    </lineage>
</organism>
<dbReference type="GO" id="GO:0005737">
    <property type="term" value="C:cytoplasm"/>
    <property type="evidence" value="ECO:0007669"/>
    <property type="project" value="UniProtKB-SubCell"/>
</dbReference>
<keyword evidence="10 17" id="KW-0560">Oxidoreductase</keyword>
<comment type="catalytic activity">
    <reaction evidence="13">
        <text>3-phosphoshikimate + phosphoenolpyruvate = 5-O-(1-carboxyvinyl)-3-phosphoshikimate + phosphate</text>
        <dbReference type="Rhea" id="RHEA:21256"/>
        <dbReference type="ChEBI" id="CHEBI:43474"/>
        <dbReference type="ChEBI" id="CHEBI:57701"/>
        <dbReference type="ChEBI" id="CHEBI:58702"/>
        <dbReference type="ChEBI" id="CHEBI:145989"/>
        <dbReference type="EC" id="2.5.1.19"/>
    </reaction>
    <physiologicalReaction direction="left-to-right" evidence="13">
        <dbReference type="Rhea" id="RHEA:21257"/>
    </physiologicalReaction>
</comment>
<comment type="caution">
    <text evidence="17">The sequence shown here is derived from an EMBL/GenBank/DDBJ whole genome shotgun (WGS) entry which is preliminary data.</text>
</comment>
<dbReference type="InterPro" id="IPR036968">
    <property type="entry name" value="Enolpyruvate_Tfrase_sf"/>
</dbReference>
<feature type="binding site" evidence="15">
    <location>
        <position position="698"/>
    </location>
    <ligand>
        <name>phosphoenolpyruvate</name>
        <dbReference type="ChEBI" id="CHEBI:58702"/>
    </ligand>
</feature>
<feature type="active site" description="Proton acceptor" evidence="15">
    <location>
        <position position="626"/>
    </location>
</feature>
<dbReference type="InterPro" id="IPR036291">
    <property type="entry name" value="NAD(P)-bd_dom_sf"/>
</dbReference>
<keyword evidence="6 15" id="KW-0963">Cytoplasm</keyword>
<dbReference type="InterPro" id="IPR013792">
    <property type="entry name" value="RNA3'P_cycl/enolpyr_Trfase_a/b"/>
</dbReference>
<feature type="binding site" evidence="15">
    <location>
        <position position="626"/>
    </location>
    <ligand>
        <name>3-phosphoshikimate</name>
        <dbReference type="ChEBI" id="CHEBI:145989"/>
    </ligand>
</feature>
<name>A0AA42QFL3_ECTOL</name>
<dbReference type="NCBIfam" id="TIGR01356">
    <property type="entry name" value="aroA"/>
    <property type="match status" value="1"/>
</dbReference>
<evidence type="ECO:0000256" key="15">
    <source>
        <dbReference type="HAMAP-Rule" id="MF_00210"/>
    </source>
</evidence>
<reference evidence="17" key="1">
    <citation type="submission" date="2022-09" db="EMBL/GenBank/DDBJ databases">
        <title>Intensive care unit water sources are persistently colonized with multi-drug resistant bacteria and are the site of extensive horizontal gene transfer of antibiotic resistance genes.</title>
        <authorList>
            <person name="Diorio-Toth L."/>
        </authorList>
    </citation>
    <scope>NUCLEOTIDE SEQUENCE</scope>
    <source>
        <strain evidence="17">GD03704</strain>
    </source>
</reference>
<evidence type="ECO:0000256" key="9">
    <source>
        <dbReference type="ARBA" id="ARBA00022679"/>
    </source>
</evidence>
<feature type="binding site" evidence="15">
    <location>
        <position position="480"/>
    </location>
    <ligand>
        <name>phosphoenolpyruvate</name>
        <dbReference type="ChEBI" id="CHEBI:58702"/>
    </ligand>
</feature>
<comment type="subcellular location">
    <subcellularLocation>
        <location evidence="15">Cytoplasm</location>
    </subcellularLocation>
</comment>
<dbReference type="InterPro" id="IPR023193">
    <property type="entry name" value="EPSP_synthase_CS"/>
</dbReference>
<dbReference type="GO" id="GO:0070403">
    <property type="term" value="F:NAD+ binding"/>
    <property type="evidence" value="ECO:0007669"/>
    <property type="project" value="InterPro"/>
</dbReference>
<evidence type="ECO:0000256" key="12">
    <source>
        <dbReference type="ARBA" id="ARBA00023141"/>
    </source>
</evidence>
<feature type="domain" description="Prephenate/arogenate dehydrogenase" evidence="16">
    <location>
        <begin position="14"/>
        <end position="302"/>
    </location>
</feature>
<accession>A0AA42QFL3</accession>
<keyword evidence="9 15" id="KW-0808">Transferase</keyword>
<dbReference type="CDD" id="cd01556">
    <property type="entry name" value="EPSP_synthase"/>
    <property type="match status" value="1"/>
</dbReference>
<dbReference type="NCBIfam" id="NF011381">
    <property type="entry name" value="PRK14806.1"/>
    <property type="match status" value="1"/>
</dbReference>
<feature type="binding site" evidence="15">
    <location>
        <position position="337"/>
    </location>
    <ligand>
        <name>3-phosphoshikimate</name>
        <dbReference type="ChEBI" id="CHEBI:145989"/>
    </ligand>
</feature>
<evidence type="ECO:0000256" key="7">
    <source>
        <dbReference type="ARBA" id="ARBA00022498"/>
    </source>
</evidence>
<feature type="binding site" evidence="15">
    <location>
        <position position="333"/>
    </location>
    <ligand>
        <name>3-phosphoshikimate</name>
        <dbReference type="ChEBI" id="CHEBI:145989"/>
    </ligand>
</feature>
<feature type="binding site" evidence="15">
    <location>
        <position position="332"/>
    </location>
    <ligand>
        <name>phosphoenolpyruvate</name>
        <dbReference type="ChEBI" id="CHEBI:58702"/>
    </ligand>
</feature>
<feature type="binding site" evidence="15">
    <location>
        <position position="480"/>
    </location>
    <ligand>
        <name>3-phosphoshikimate</name>
        <dbReference type="ChEBI" id="CHEBI:145989"/>
    </ligand>
</feature>
<dbReference type="GO" id="GO:0008977">
    <property type="term" value="F:prephenate dehydrogenase (NAD+) activity"/>
    <property type="evidence" value="ECO:0007669"/>
    <property type="project" value="UniProtKB-EC"/>
</dbReference>
<dbReference type="PROSITE" id="PS00885">
    <property type="entry name" value="EPSP_SYNTHASE_2"/>
    <property type="match status" value="1"/>
</dbReference>
<dbReference type="PROSITE" id="PS51176">
    <property type="entry name" value="PDH_ADH"/>
    <property type="match status" value="1"/>
</dbReference>
<comment type="pathway">
    <text evidence="3">Amino-acid biosynthesis; L-tyrosine biosynthesis; (4-hydroxyphenyl)pyruvate from prephenate (NAD(+) route): step 1/1.</text>
</comment>
<feature type="binding site" evidence="15">
    <location>
        <position position="405"/>
    </location>
    <ligand>
        <name>phosphoenolpyruvate</name>
        <dbReference type="ChEBI" id="CHEBI:58702"/>
    </ligand>
</feature>
<feature type="binding site" evidence="15">
    <location>
        <position position="478"/>
    </location>
    <ligand>
        <name>3-phosphoshikimate</name>
        <dbReference type="ChEBI" id="CHEBI:145989"/>
    </ligand>
</feature>
<evidence type="ECO:0000259" key="16">
    <source>
        <dbReference type="PROSITE" id="PS51176"/>
    </source>
</evidence>
<dbReference type="FunFam" id="3.65.10.10:FF:000006">
    <property type="entry name" value="3-phosphoshikimate 1-carboxyvinyltransferase"/>
    <property type="match status" value="1"/>
</dbReference>
<dbReference type="SUPFAM" id="SSF48179">
    <property type="entry name" value="6-phosphogluconate dehydrogenase C-terminal domain-like"/>
    <property type="match status" value="1"/>
</dbReference>
<dbReference type="Gene3D" id="3.65.10.10">
    <property type="entry name" value="Enolpyruvate transferase domain"/>
    <property type="match status" value="2"/>
</dbReference>
<dbReference type="SUPFAM" id="SSF55205">
    <property type="entry name" value="EPT/RTPC-like"/>
    <property type="match status" value="1"/>
</dbReference>
<dbReference type="InterPro" id="IPR046825">
    <property type="entry name" value="PDH_C"/>
</dbReference>
<evidence type="ECO:0000256" key="4">
    <source>
        <dbReference type="ARBA" id="ARBA00007964"/>
    </source>
</evidence>
<evidence type="ECO:0000256" key="6">
    <source>
        <dbReference type="ARBA" id="ARBA00022490"/>
    </source>
</evidence>
<evidence type="ECO:0000256" key="11">
    <source>
        <dbReference type="ARBA" id="ARBA00023027"/>
    </source>
</evidence>
<sequence length="746" mass="78950">MTVTAVQSNTPKIGRLVVVGLGLIGGSFAKGLRERGLCREVVGVDLDAESRRLAVQLGVVDRCESDLAAACQGADVIQLAVPILAMEKLLAQLARLDLGNAVLTDVGSAKGNVVRAARLAFAGQAVRFVPGHPIAGSEQSGVEAANAELFRRHKVILTPCEYSDEAALALVEGLWRELGADVEAMEVEHHDQVLAATSHLPHLLAFTLVDSLAKRSENLEIFRYAAGGFRDFTRIAGSDPVMWHDIFLANREAVLRTLDTFRDDLDALRDAVDAGDGHQLLGVFTRARVAREHFSKILARRAYVDAMHSTDLIFLAKPGSSLAGRIRVPGDKSISHRSIMLGSLAEGTTEVEGFLEGEDALATLQAFRDMGVVIEGPHHGRVTIHGVGLHGLKAPAGPLYMGNSGTSMRLLSGLLAAQPFDTTLAGDASLSKRPMNRVAKPLREMGAVIETGPEGRPPLSIKGGQRLTGMAYDMPMASAQVKSCLLLAGLYAAGSTSVTEPAPTRDHTERMLRGFGYPVSVEGSTVSVEAGHKLTATRIEVPADISSAAFFLVAASIAEGSELVLEHVGINPTRTGVIDILKLMGGDITLENQREVGGEPVADIRVRAAKLKGIDIPEDLVPLAIDEFPVLFVAAACAEGRTVLRGAEELRVKESDRIQVMADGLIALGVKAEPTPDGIIIEGGAIGGGEVWAHGDHRIAMSFSVASLRASAPIRIHDCANVATSFPNFLALSAEVGINVAVEDKA</sequence>
<keyword evidence="7" id="KW-0827">Tyrosine biosynthesis</keyword>
<gene>
    <name evidence="15" type="primary">aroA</name>
    <name evidence="17" type="ORF">N5J11_21610</name>
</gene>
<dbReference type="Gene3D" id="3.40.50.720">
    <property type="entry name" value="NAD(P)-binding Rossmann-like Domain"/>
    <property type="match status" value="1"/>
</dbReference>
<dbReference type="Pfam" id="PF00275">
    <property type="entry name" value="EPSP_synthase"/>
    <property type="match status" value="1"/>
</dbReference>
<proteinExistence type="inferred from homology"/>
<dbReference type="RefSeq" id="WP_279533459.1">
    <property type="nucleotide sequence ID" value="NZ_CP104579.1"/>
</dbReference>
<evidence type="ECO:0000256" key="14">
    <source>
        <dbReference type="ARBA" id="ARBA00049260"/>
    </source>
</evidence>
<feature type="binding site" evidence="15">
    <location>
        <position position="657"/>
    </location>
    <ligand>
        <name>phosphoenolpyruvate</name>
        <dbReference type="ChEBI" id="CHEBI:58702"/>
    </ligand>
</feature>
<dbReference type="EMBL" id="JAOCJE010000001">
    <property type="protein sequence ID" value="MDH1341721.1"/>
    <property type="molecule type" value="Genomic_DNA"/>
</dbReference>
<comment type="catalytic activity">
    <reaction evidence="14">
        <text>prephenate + NAD(+) = 3-(4-hydroxyphenyl)pyruvate + CO2 + NADH</text>
        <dbReference type="Rhea" id="RHEA:13869"/>
        <dbReference type="ChEBI" id="CHEBI:16526"/>
        <dbReference type="ChEBI" id="CHEBI:29934"/>
        <dbReference type="ChEBI" id="CHEBI:36242"/>
        <dbReference type="ChEBI" id="CHEBI:57540"/>
        <dbReference type="ChEBI" id="CHEBI:57945"/>
        <dbReference type="EC" id="1.3.1.12"/>
    </reaction>
</comment>
<evidence type="ECO:0000313" key="18">
    <source>
        <dbReference type="Proteomes" id="UP001161697"/>
    </source>
</evidence>
<dbReference type="InterPro" id="IPR008927">
    <property type="entry name" value="6-PGluconate_DH-like_C_sf"/>
</dbReference>
<dbReference type="FunFam" id="3.40.50.720:FF:000208">
    <property type="entry name" value="Prephenate dehydrogenase"/>
    <property type="match status" value="1"/>
</dbReference>
<dbReference type="InterPro" id="IPR001986">
    <property type="entry name" value="Enolpyruvate_Tfrase_dom"/>
</dbReference>
<comment type="caution">
    <text evidence="15">Lacks conserved residue(s) required for the propagation of feature annotation.</text>
</comment>
<comment type="pathway">
    <text evidence="2 15">Metabolic intermediate biosynthesis; chorismate biosynthesis; chorismate from D-erythrose 4-phosphate and phosphoenolpyruvate: step 6/7.</text>
</comment>
<evidence type="ECO:0000256" key="3">
    <source>
        <dbReference type="ARBA" id="ARBA00005067"/>
    </source>
</evidence>
<evidence type="ECO:0000256" key="10">
    <source>
        <dbReference type="ARBA" id="ARBA00023002"/>
    </source>
</evidence>
<dbReference type="PANTHER" id="PTHR21090">
    <property type="entry name" value="AROM/DEHYDROQUINATE SYNTHASE"/>
    <property type="match status" value="1"/>
</dbReference>
<dbReference type="HAMAP" id="MF_00210">
    <property type="entry name" value="EPSP_synth"/>
    <property type="match status" value="1"/>
</dbReference>
<dbReference type="Proteomes" id="UP001161697">
    <property type="component" value="Unassembled WGS sequence"/>
</dbReference>
<dbReference type="FunFam" id="1.10.3660.10:FF:000003">
    <property type="entry name" value="Prephenate dehydrogenase"/>
    <property type="match status" value="1"/>
</dbReference>
<dbReference type="Gene3D" id="1.10.3660.10">
    <property type="entry name" value="6-phosphogluconate dehydrogenase C-terminal like domain"/>
    <property type="match status" value="1"/>
</dbReference>
<feature type="binding site" evidence="15">
    <location>
        <position position="653"/>
    </location>
    <ligand>
        <name>3-phosphoshikimate</name>
        <dbReference type="ChEBI" id="CHEBI:145989"/>
    </ligand>
</feature>